<comment type="caution">
    <text evidence="2">The sequence shown here is derived from an EMBL/GenBank/DDBJ whole genome shotgun (WGS) entry which is preliminary data.</text>
</comment>
<name>A0ABP9WKB3_9MICO</name>
<feature type="transmembrane region" description="Helical" evidence="1">
    <location>
        <begin position="49"/>
        <end position="68"/>
    </location>
</feature>
<proteinExistence type="predicted"/>
<keyword evidence="1" id="KW-1133">Transmembrane helix</keyword>
<feature type="transmembrane region" description="Helical" evidence="1">
    <location>
        <begin position="20"/>
        <end position="43"/>
    </location>
</feature>
<dbReference type="Proteomes" id="UP001426770">
    <property type="component" value="Unassembled WGS sequence"/>
</dbReference>
<sequence length="130" mass="12926">MTEPHHGPTSRSRGWSRAAASGLGFEAGLLGVAAVAYAIYAFSSPEPEFTAGLAAFAGIVAMTLVPVARGLARGARWAVSAAVTWQVLLTFAGVTVAGTQPLIGSVAAILGIAVGVAVVVAGRDALRPAG</sequence>
<evidence type="ECO:0000313" key="3">
    <source>
        <dbReference type="Proteomes" id="UP001426770"/>
    </source>
</evidence>
<protein>
    <recommendedName>
        <fullName evidence="4">Integral membrane protein</fullName>
    </recommendedName>
</protein>
<evidence type="ECO:0008006" key="4">
    <source>
        <dbReference type="Google" id="ProtNLM"/>
    </source>
</evidence>
<organism evidence="2 3">
    <name type="scientific">Demequina sediminis</name>
    <dbReference type="NCBI Taxonomy" id="1930058"/>
    <lineage>
        <taxon>Bacteria</taxon>
        <taxon>Bacillati</taxon>
        <taxon>Actinomycetota</taxon>
        <taxon>Actinomycetes</taxon>
        <taxon>Micrococcales</taxon>
        <taxon>Demequinaceae</taxon>
        <taxon>Demequina</taxon>
    </lineage>
</organism>
<dbReference type="EMBL" id="BAABRR010000012">
    <property type="protein sequence ID" value="GAA5519678.1"/>
    <property type="molecule type" value="Genomic_DNA"/>
</dbReference>
<keyword evidence="1" id="KW-0472">Membrane</keyword>
<keyword evidence="3" id="KW-1185">Reference proteome</keyword>
<reference evidence="2 3" key="1">
    <citation type="submission" date="2024-02" db="EMBL/GenBank/DDBJ databases">
        <title>Lysinimicrobium sediminis NBRC 112286.</title>
        <authorList>
            <person name="Ichikawa N."/>
            <person name="Katano-Makiyama Y."/>
            <person name="Hidaka K."/>
        </authorList>
    </citation>
    <scope>NUCLEOTIDE SEQUENCE [LARGE SCALE GENOMIC DNA]</scope>
    <source>
        <strain evidence="2 3">NBRC 112286</strain>
    </source>
</reference>
<feature type="transmembrane region" description="Helical" evidence="1">
    <location>
        <begin position="102"/>
        <end position="122"/>
    </location>
</feature>
<evidence type="ECO:0000313" key="2">
    <source>
        <dbReference type="EMBL" id="GAA5519678.1"/>
    </source>
</evidence>
<gene>
    <name evidence="2" type="ORF">Lsed01_02131</name>
</gene>
<evidence type="ECO:0000256" key="1">
    <source>
        <dbReference type="SAM" id="Phobius"/>
    </source>
</evidence>
<keyword evidence="1" id="KW-0812">Transmembrane</keyword>
<accession>A0ABP9WKB3</accession>
<dbReference type="RefSeq" id="WP_286215192.1">
    <property type="nucleotide sequence ID" value="NZ_AP027736.1"/>
</dbReference>
<feature type="transmembrane region" description="Helical" evidence="1">
    <location>
        <begin position="75"/>
        <end position="96"/>
    </location>
</feature>